<keyword evidence="5" id="KW-1185">Reference proteome</keyword>
<dbReference type="EMBL" id="JAATJM010000001">
    <property type="protein sequence ID" value="NJC40837.1"/>
    <property type="molecule type" value="Genomic_DNA"/>
</dbReference>
<feature type="signal peptide" evidence="2">
    <location>
        <begin position="1"/>
        <end position="23"/>
    </location>
</feature>
<dbReference type="PANTHER" id="PTHR42776">
    <property type="entry name" value="SERINE PEPTIDASE S9 FAMILY MEMBER"/>
    <property type="match status" value="1"/>
</dbReference>
<dbReference type="Proteomes" id="UP000587415">
    <property type="component" value="Unassembled WGS sequence"/>
</dbReference>
<dbReference type="GO" id="GO:0004252">
    <property type="term" value="F:serine-type endopeptidase activity"/>
    <property type="evidence" value="ECO:0007669"/>
    <property type="project" value="TreeGrafter"/>
</dbReference>
<dbReference type="InterPro" id="IPR001375">
    <property type="entry name" value="Peptidase_S9_cat"/>
</dbReference>
<evidence type="ECO:0000256" key="1">
    <source>
        <dbReference type="ARBA" id="ARBA00022801"/>
    </source>
</evidence>
<feature type="domain" description="Peptidase S9 prolyl oligopeptidase catalytic" evidence="3">
    <location>
        <begin position="454"/>
        <end position="663"/>
    </location>
</feature>
<comment type="caution">
    <text evidence="4">The sequence shown here is derived from an EMBL/GenBank/DDBJ whole genome shotgun (WGS) entry which is preliminary data.</text>
</comment>
<proteinExistence type="predicted"/>
<dbReference type="InterPro" id="IPR029058">
    <property type="entry name" value="AB_hydrolase_fold"/>
</dbReference>
<dbReference type="GO" id="GO:0004177">
    <property type="term" value="F:aminopeptidase activity"/>
    <property type="evidence" value="ECO:0007669"/>
    <property type="project" value="UniProtKB-KW"/>
</dbReference>
<dbReference type="SUPFAM" id="SSF53474">
    <property type="entry name" value="alpha/beta-Hydrolases"/>
    <property type="match status" value="1"/>
</dbReference>
<keyword evidence="4" id="KW-0645">Protease</keyword>
<keyword evidence="4" id="KW-0031">Aminopeptidase</keyword>
<evidence type="ECO:0000313" key="5">
    <source>
        <dbReference type="Proteomes" id="UP000587415"/>
    </source>
</evidence>
<feature type="chain" id="PRO_5031172474" evidence="2">
    <location>
        <begin position="24"/>
        <end position="668"/>
    </location>
</feature>
<dbReference type="AlphaFoldDB" id="A0A7X6BMW8"/>
<organism evidence="4 5">
    <name type="scientific">Brevundimonas alba</name>
    <dbReference type="NCBI Taxonomy" id="74314"/>
    <lineage>
        <taxon>Bacteria</taxon>
        <taxon>Pseudomonadati</taxon>
        <taxon>Pseudomonadota</taxon>
        <taxon>Alphaproteobacteria</taxon>
        <taxon>Caulobacterales</taxon>
        <taxon>Caulobacteraceae</taxon>
        <taxon>Brevundimonas</taxon>
    </lineage>
</organism>
<dbReference type="PANTHER" id="PTHR42776:SF27">
    <property type="entry name" value="DIPEPTIDYL PEPTIDASE FAMILY MEMBER 6"/>
    <property type="match status" value="1"/>
</dbReference>
<evidence type="ECO:0000259" key="3">
    <source>
        <dbReference type="Pfam" id="PF00326"/>
    </source>
</evidence>
<sequence>MTGRGLILAAVTAVTLAGVSVQAQERTAPPSIAEFTAEPVLSSPALSPSGRYLAVISRTGDVRNVVVTDLQEGTATAVMGSTANEAFGGQFIDWFRWKGEDRLIVRMTLLDIDRDGNDADGDIRNWRYGQGLFSVARDGSGFVEIKPPFTRDGRPGPVLDMLPHDPGHILMTYTDNGLDVARIDVLTGEAEQVENGDRRALSYVTDRDGNVVGRTVRRGVLDRVLVMEARGEDGRWAEVFRLKKDEIRDLPDYAFIGAAEEPGQVYAIVRPEDDDAESISGVHVYDFRSRTLGPAIWRDPQYDAAGIVIDLETNAFLGGCVVADTFRCAFNDTGQEATMTSLRRHFGEDAGVQIVSRSQDSDVWALEVTRPHNPGAFYLYRVAETRLEPIGAAYAGLPETGLGRAFRYDYRSADGASLFGYLTRPANDTGSAAPLIVMPHGGPEARDQLTYDRWAQFLASRGYQVFQPNFRGSSGMGRDFAVAGYGQWGGRMQEDITAGVEQMVREGLVDRSRVCILGASYGGYAALWGGATQPDLYRCVVSLAGVSDLPALMAHARRVNGDDSDAYAYWLRSIGDPGSDRARLEATSPVRHVEGWRPPTLLIHGSDDELVPFDQSKDMERALRRAGADVKLVELEHEGHNGWSMKNEALVLTEMEAFLARHLPVTGP</sequence>
<dbReference type="RefSeq" id="WP_168045678.1">
    <property type="nucleotide sequence ID" value="NZ_JAATJM010000001.1"/>
</dbReference>
<evidence type="ECO:0000256" key="2">
    <source>
        <dbReference type="SAM" id="SignalP"/>
    </source>
</evidence>
<dbReference type="Gene3D" id="3.40.50.1820">
    <property type="entry name" value="alpha/beta hydrolase"/>
    <property type="match status" value="1"/>
</dbReference>
<accession>A0A7X6BMW8</accession>
<keyword evidence="2" id="KW-0732">Signal</keyword>
<dbReference type="SUPFAM" id="SSF82171">
    <property type="entry name" value="DPP6 N-terminal domain-like"/>
    <property type="match status" value="1"/>
</dbReference>
<dbReference type="Pfam" id="PF00326">
    <property type="entry name" value="Peptidase_S9"/>
    <property type="match status" value="1"/>
</dbReference>
<reference evidence="4 5" key="1">
    <citation type="submission" date="2020-03" db="EMBL/GenBank/DDBJ databases">
        <title>Genomic Encyclopedia of Type Strains, Phase IV (KMG-IV): sequencing the most valuable type-strain genomes for metagenomic binning, comparative biology and taxonomic classification.</title>
        <authorList>
            <person name="Goeker M."/>
        </authorList>
    </citation>
    <scope>NUCLEOTIDE SEQUENCE [LARGE SCALE GENOMIC DNA]</scope>
    <source>
        <strain evidence="4 5">DSM 4736</strain>
    </source>
</reference>
<gene>
    <name evidence="4" type="ORF">GGQ87_001095</name>
</gene>
<evidence type="ECO:0000313" key="4">
    <source>
        <dbReference type="EMBL" id="NJC40837.1"/>
    </source>
</evidence>
<name>A0A7X6BMW8_9CAUL</name>
<keyword evidence="1" id="KW-0378">Hydrolase</keyword>
<protein>
    <submittedName>
        <fullName evidence="4">Dipeptidyl aminopeptidase/acylaminoacyl peptidase</fullName>
    </submittedName>
</protein>
<dbReference type="GO" id="GO:0006508">
    <property type="term" value="P:proteolysis"/>
    <property type="evidence" value="ECO:0007669"/>
    <property type="project" value="InterPro"/>
</dbReference>